<evidence type="ECO:0000313" key="16">
    <source>
        <dbReference type="Proteomes" id="UP000007799"/>
    </source>
</evidence>
<accession>F2UK45</accession>
<dbReference type="GO" id="GO:0007165">
    <property type="term" value="P:signal transduction"/>
    <property type="evidence" value="ECO:0007669"/>
    <property type="project" value="InterPro"/>
</dbReference>
<dbReference type="InterPro" id="IPR045270">
    <property type="entry name" value="STKc_AGC"/>
</dbReference>
<dbReference type="InterPro" id="IPR017441">
    <property type="entry name" value="Protein_kinase_ATP_BS"/>
</dbReference>
<dbReference type="InterPro" id="IPR011993">
    <property type="entry name" value="PH-like_dom_sf"/>
</dbReference>
<keyword evidence="2 10" id="KW-0723">Serine/threonine-protein kinase</keyword>
<dbReference type="CDD" id="cd05123">
    <property type="entry name" value="STKc_AGC"/>
    <property type="match status" value="1"/>
</dbReference>
<dbReference type="PRINTS" id="PR00717">
    <property type="entry name" value="GPCRKINASE"/>
</dbReference>
<dbReference type="CDD" id="cd00821">
    <property type="entry name" value="PH"/>
    <property type="match status" value="1"/>
</dbReference>
<dbReference type="FunFam" id="3.30.200.20:FF:000042">
    <property type="entry name" value="Aurora kinase A"/>
    <property type="match status" value="1"/>
</dbReference>
<dbReference type="InterPro" id="IPR000239">
    <property type="entry name" value="GPCR_kinase"/>
</dbReference>
<dbReference type="EMBL" id="GL832978">
    <property type="protein sequence ID" value="EGD77494.1"/>
    <property type="molecule type" value="Genomic_DNA"/>
</dbReference>
<evidence type="ECO:0000259" key="13">
    <source>
        <dbReference type="PROSITE" id="PS50011"/>
    </source>
</evidence>
<dbReference type="PROSITE" id="PS00107">
    <property type="entry name" value="PROTEIN_KINASE_ATP"/>
    <property type="match status" value="1"/>
</dbReference>
<dbReference type="AlphaFoldDB" id="F2UK45"/>
<dbReference type="STRING" id="946362.F2UK45"/>
<dbReference type="InterPro" id="IPR011009">
    <property type="entry name" value="Kinase-like_dom_sf"/>
</dbReference>
<dbReference type="InterPro" id="IPR044926">
    <property type="entry name" value="RGS_subdomain_2"/>
</dbReference>
<dbReference type="KEGG" id="sre:PTSG_08590"/>
<dbReference type="GeneID" id="16070939"/>
<protein>
    <recommendedName>
        <fullName evidence="10">G protein-coupled receptor kinase</fullName>
        <ecNumber evidence="10">2.7.11.-</ecNumber>
    </recommendedName>
</protein>
<dbReference type="Gene3D" id="1.10.510.10">
    <property type="entry name" value="Transferase(Phosphotransferase) domain 1"/>
    <property type="match status" value="1"/>
</dbReference>
<name>F2UK45_SALR5</name>
<dbReference type="Gene3D" id="1.10.167.10">
    <property type="entry name" value="Regulator of G-protein Signalling 4, domain 2"/>
    <property type="match status" value="1"/>
</dbReference>
<feature type="domain" description="RGS" evidence="14">
    <location>
        <begin position="53"/>
        <end position="217"/>
    </location>
</feature>
<feature type="region of interest" description="Disordered" evidence="11">
    <location>
        <begin position="708"/>
        <end position="736"/>
    </location>
</feature>
<dbReference type="SUPFAM" id="SSF48097">
    <property type="entry name" value="Regulator of G-protein signaling, RGS"/>
    <property type="match status" value="1"/>
</dbReference>
<reference evidence="15" key="1">
    <citation type="submission" date="2009-08" db="EMBL/GenBank/DDBJ databases">
        <title>Annotation of Salpingoeca rosetta.</title>
        <authorList>
            <consortium name="The Broad Institute Genome Sequencing Platform"/>
            <person name="Russ C."/>
            <person name="Cuomo C."/>
            <person name="Burger G."/>
            <person name="Gray M.W."/>
            <person name="Holland P.W.H."/>
            <person name="King N."/>
            <person name="Lang F.B.F."/>
            <person name="Roger A.J."/>
            <person name="Ruiz-Trillo I."/>
            <person name="Young S.K."/>
            <person name="Zeng Q."/>
            <person name="Gargeya S."/>
            <person name="Alvarado L."/>
            <person name="Berlin A."/>
            <person name="Chapman S.B."/>
            <person name="Chen Z."/>
            <person name="Freedman E."/>
            <person name="Gellesch M."/>
            <person name="Goldberg J."/>
            <person name="Griggs A."/>
            <person name="Gujja S."/>
            <person name="Heilman E."/>
            <person name="Heiman D."/>
            <person name="Howarth C."/>
            <person name="Mehta T."/>
            <person name="Neiman D."/>
            <person name="Pearson M."/>
            <person name="Roberts A."/>
            <person name="Saif S."/>
            <person name="Shea T."/>
            <person name="Shenoy N."/>
            <person name="Sisk P."/>
            <person name="Stolte C."/>
            <person name="Sykes S."/>
            <person name="White J."/>
            <person name="Yandava C."/>
            <person name="Haas B."/>
            <person name="Nusbaum C."/>
            <person name="Birren B."/>
        </authorList>
    </citation>
    <scope>NUCLEOTIDE SEQUENCE [LARGE SCALE GENOMIC DNA]</scope>
    <source>
        <strain evidence="15">ATCC 50818</strain>
    </source>
</reference>
<dbReference type="PROSITE" id="PS50003">
    <property type="entry name" value="PH_DOMAIN"/>
    <property type="match status" value="1"/>
</dbReference>
<feature type="domain" description="PH" evidence="12">
    <location>
        <begin position="600"/>
        <end position="695"/>
    </location>
</feature>
<dbReference type="SMART" id="SM00233">
    <property type="entry name" value="PH"/>
    <property type="match status" value="1"/>
</dbReference>
<keyword evidence="6 10" id="KW-0418">Kinase</keyword>
<dbReference type="Pfam" id="PF00169">
    <property type="entry name" value="PH"/>
    <property type="match status" value="1"/>
</dbReference>
<dbReference type="FunFam" id="1.10.510.10:FF:000074">
    <property type="entry name" value="G protein-coupled receptor kinase"/>
    <property type="match status" value="1"/>
</dbReference>
<keyword evidence="3" id="KW-0597">Phosphoprotein</keyword>
<evidence type="ECO:0000256" key="1">
    <source>
        <dbReference type="ARBA" id="ARBA00009793"/>
    </source>
</evidence>
<evidence type="ECO:0000259" key="12">
    <source>
        <dbReference type="PROSITE" id="PS50003"/>
    </source>
</evidence>
<evidence type="ECO:0000256" key="4">
    <source>
        <dbReference type="ARBA" id="ARBA00022679"/>
    </source>
</evidence>
<dbReference type="InParanoid" id="F2UK45"/>
<dbReference type="Gene3D" id="3.30.200.20">
    <property type="entry name" value="Phosphorylase Kinase, domain 1"/>
    <property type="match status" value="1"/>
</dbReference>
<keyword evidence="16" id="KW-1185">Reference proteome</keyword>
<evidence type="ECO:0000256" key="11">
    <source>
        <dbReference type="SAM" id="MobiDB-lite"/>
    </source>
</evidence>
<evidence type="ECO:0000256" key="8">
    <source>
        <dbReference type="PIRSR" id="PIRSR600239-51"/>
    </source>
</evidence>
<evidence type="ECO:0000256" key="2">
    <source>
        <dbReference type="ARBA" id="ARBA00022527"/>
    </source>
</evidence>
<dbReference type="RefSeq" id="XP_004990382.1">
    <property type="nucleotide sequence ID" value="XM_004990325.1"/>
</dbReference>
<dbReference type="Pfam" id="PF00069">
    <property type="entry name" value="Pkinase"/>
    <property type="match status" value="1"/>
</dbReference>
<dbReference type="PANTHER" id="PTHR24355:SF18">
    <property type="entry name" value="G PROTEIN-COUPLED RECEPTOR KINASE"/>
    <property type="match status" value="1"/>
</dbReference>
<evidence type="ECO:0000256" key="5">
    <source>
        <dbReference type="ARBA" id="ARBA00022741"/>
    </source>
</evidence>
<dbReference type="SUPFAM" id="SSF56112">
    <property type="entry name" value="Protein kinase-like (PK-like)"/>
    <property type="match status" value="1"/>
</dbReference>
<proteinExistence type="inferred from homology"/>
<dbReference type="EC" id="2.7.11.-" evidence="10"/>
<feature type="binding site" evidence="9">
    <location>
        <position position="262"/>
    </location>
    <ligand>
        <name>ATP</name>
        <dbReference type="ChEBI" id="CHEBI:30616"/>
    </ligand>
</feature>
<dbReference type="PROSITE" id="PS00108">
    <property type="entry name" value="PROTEIN_KINASE_ST"/>
    <property type="match status" value="1"/>
</dbReference>
<organism evidence="16">
    <name type="scientific">Salpingoeca rosetta (strain ATCC 50818 / BSB-021)</name>
    <dbReference type="NCBI Taxonomy" id="946362"/>
    <lineage>
        <taxon>Eukaryota</taxon>
        <taxon>Choanoflagellata</taxon>
        <taxon>Craspedida</taxon>
        <taxon>Salpingoecidae</taxon>
        <taxon>Salpingoeca</taxon>
    </lineage>
</organism>
<dbReference type="InterPro" id="IPR000719">
    <property type="entry name" value="Prot_kinase_dom"/>
</dbReference>
<dbReference type="PROSITE" id="PS50011">
    <property type="entry name" value="PROTEIN_KINASE_DOM"/>
    <property type="match status" value="1"/>
</dbReference>
<gene>
    <name evidence="15" type="ORF">PTSG_08590</name>
</gene>
<dbReference type="InterPro" id="IPR008271">
    <property type="entry name" value="Ser/Thr_kinase_AS"/>
</dbReference>
<evidence type="ECO:0000256" key="3">
    <source>
        <dbReference type="ARBA" id="ARBA00022553"/>
    </source>
</evidence>
<dbReference type="PANTHER" id="PTHR24355">
    <property type="entry name" value="G PROTEIN-COUPLED RECEPTOR KINASE/RIBOSOMAL PROTEIN S6 KINASE"/>
    <property type="match status" value="1"/>
</dbReference>
<dbReference type="InterPro" id="IPR001849">
    <property type="entry name" value="PH_domain"/>
</dbReference>
<dbReference type="FunCoup" id="F2UK45">
    <property type="interactions" value="435"/>
</dbReference>
<dbReference type="PROSITE" id="PS50132">
    <property type="entry name" value="RGS"/>
    <property type="match status" value="1"/>
</dbReference>
<evidence type="ECO:0000259" key="14">
    <source>
        <dbReference type="PROSITE" id="PS50132"/>
    </source>
</evidence>
<dbReference type="InterPro" id="IPR036305">
    <property type="entry name" value="RGS_sf"/>
</dbReference>
<evidence type="ECO:0000256" key="7">
    <source>
        <dbReference type="ARBA" id="ARBA00022840"/>
    </source>
</evidence>
<keyword evidence="7 9" id="KW-0067">ATP-binding</keyword>
<dbReference type="GO" id="GO:0005524">
    <property type="term" value="F:ATP binding"/>
    <property type="evidence" value="ECO:0007669"/>
    <property type="project" value="UniProtKB-UniRule"/>
</dbReference>
<sequence length="736" mass="84156">MADLDTLLQDFSYLKSLEHKNEAPRRVSKKLLLPHHSVEYVVKHIFSETGELNFDRIYRRPIGFRCLRDYWCSEEYVGDHGPRAKLATTLCEAVHDLSAQLPAEALESATELKKNLIDQEAVRALWSEEAVTALDSQLAALTKRVRDIKNKEMNSSRVAEKDDTGAGTSAAAVVAGEVIKMVSIKDMFRAFSDQAKAFLSKDPWQHFLSSKAMRRYCQWKHLELNMKVTVEDFDVHRILGRGGFGEVFPCRKRDTGAVFAMKKLYKKRLKSKNQELAAVHERNVLAEMNSKFVTNLKYAFHDDTTLYLILDLMEGGDLSFHLKRKGTFSVEEARFYAAEVVLGLAHIHSRKLVYRDLKPANILLDEHGHARISDLGLARDVRHGYPTSQCGTVGYMSPEVLQSGVEYGYGCDWWSLGCMIFEFITGVTPFRQVPSTKDEVKDRTLKEEVVFPDDFPAAARDVCERLLHKDPSKRLGAGGVSEIKRHPFFDDVDWLALADHKVDPLIKPFQGQVNARDVYDIERLNQYETKKVVITAEDNSKYYSTFNHIMSHHWQREVLNSVFDSVSQECNREETKMESRIQTRLTSSRAHTYFNPPSRERVMEGYLRKLGGFMRRAWKKRYVILTQDSIAWLTEPVTNARKVLHFDDVATIDKVQQGRVASCIAIGTTDRIYTFTSEHDSDFQVWITKLLETFHKFKGTEVVTPGPTLVASARSNEAENPSRRSSRSTQEADDEE</sequence>
<dbReference type="OrthoDB" id="354826at2759"/>
<dbReference type="GO" id="GO:0004703">
    <property type="term" value="F:G protein-coupled receptor kinase activity"/>
    <property type="evidence" value="ECO:0007669"/>
    <property type="project" value="InterPro"/>
</dbReference>
<keyword evidence="5 9" id="KW-0547">Nucleotide-binding</keyword>
<dbReference type="eggNOG" id="KOG0986">
    <property type="taxonomic scope" value="Eukaryota"/>
</dbReference>
<comment type="similarity">
    <text evidence="1 10">Belongs to the protein kinase superfamily. AGC Ser/Thr protein kinase family. GPRK subfamily.</text>
</comment>
<dbReference type="SUPFAM" id="SSF50729">
    <property type="entry name" value="PH domain-like"/>
    <property type="match status" value="1"/>
</dbReference>
<dbReference type="SMART" id="SM00220">
    <property type="entry name" value="S_TKc"/>
    <property type="match status" value="1"/>
</dbReference>
<dbReference type="Gene3D" id="2.30.29.30">
    <property type="entry name" value="Pleckstrin-homology domain (PH domain)/Phosphotyrosine-binding domain (PTB)"/>
    <property type="match status" value="1"/>
</dbReference>
<feature type="active site" description="Proton acceptor" evidence="8">
    <location>
        <position position="356"/>
    </location>
</feature>
<evidence type="ECO:0000256" key="6">
    <source>
        <dbReference type="ARBA" id="ARBA00022777"/>
    </source>
</evidence>
<dbReference type="Proteomes" id="UP000007799">
    <property type="component" value="Unassembled WGS sequence"/>
</dbReference>
<evidence type="ECO:0000256" key="10">
    <source>
        <dbReference type="RuleBase" id="RU000308"/>
    </source>
</evidence>
<evidence type="ECO:0000256" key="9">
    <source>
        <dbReference type="PROSITE-ProRule" id="PRU10141"/>
    </source>
</evidence>
<evidence type="ECO:0000313" key="15">
    <source>
        <dbReference type="EMBL" id="EGD77494.1"/>
    </source>
</evidence>
<dbReference type="InterPro" id="IPR016137">
    <property type="entry name" value="RGS"/>
</dbReference>
<feature type="domain" description="Protein kinase" evidence="13">
    <location>
        <begin position="233"/>
        <end position="489"/>
    </location>
</feature>
<keyword evidence="4 10" id="KW-0808">Transferase</keyword>